<feature type="region of interest" description="Disordered" evidence="8">
    <location>
        <begin position="1"/>
        <end position="22"/>
    </location>
</feature>
<evidence type="ECO:0000256" key="5">
    <source>
        <dbReference type="ARBA" id="ARBA00023274"/>
    </source>
</evidence>
<name>A0A2M7XG26_9BACT</name>
<dbReference type="GO" id="GO:0006412">
    <property type="term" value="P:translation"/>
    <property type="evidence" value="ECO:0007669"/>
    <property type="project" value="UniProtKB-UniRule"/>
</dbReference>
<sequence>MTTSIKQKHESKFRRANRTRARVQGTSLRPRLSVFRTAKHISVQAIDDVAGKTLVSSSDLKVDTKGKKPVEIAGLVGAEIAKLAIAAGIKTVVFDRGSYQYHGRVKSLAEGAREGGLEF</sequence>
<comment type="subunit">
    <text evidence="7">Part of the 50S ribosomal subunit; part of the 5S rRNA/L5/L18/L25 subcomplex. Contacts the 5S and 23S rRNAs.</text>
</comment>
<evidence type="ECO:0000256" key="1">
    <source>
        <dbReference type="ARBA" id="ARBA00007116"/>
    </source>
</evidence>
<dbReference type="PANTHER" id="PTHR12899">
    <property type="entry name" value="39S RIBOSOMAL PROTEIN L18, MITOCHONDRIAL"/>
    <property type="match status" value="1"/>
</dbReference>
<comment type="similarity">
    <text evidence="1 7">Belongs to the universal ribosomal protein uL18 family.</text>
</comment>
<dbReference type="SUPFAM" id="SSF53137">
    <property type="entry name" value="Translational machinery components"/>
    <property type="match status" value="1"/>
</dbReference>
<keyword evidence="3 7" id="KW-0694">RNA-binding</keyword>
<keyword evidence="4 7" id="KW-0689">Ribosomal protein</keyword>
<evidence type="ECO:0000256" key="3">
    <source>
        <dbReference type="ARBA" id="ARBA00022884"/>
    </source>
</evidence>
<dbReference type="PANTHER" id="PTHR12899:SF3">
    <property type="entry name" value="LARGE RIBOSOMAL SUBUNIT PROTEIN UL18M"/>
    <property type="match status" value="1"/>
</dbReference>
<dbReference type="Gene3D" id="3.30.420.100">
    <property type="match status" value="1"/>
</dbReference>
<evidence type="ECO:0000256" key="4">
    <source>
        <dbReference type="ARBA" id="ARBA00022980"/>
    </source>
</evidence>
<dbReference type="CDD" id="cd00432">
    <property type="entry name" value="Ribosomal_L18_L5e"/>
    <property type="match status" value="1"/>
</dbReference>
<evidence type="ECO:0000313" key="10">
    <source>
        <dbReference type="Proteomes" id="UP000231263"/>
    </source>
</evidence>
<evidence type="ECO:0000313" key="9">
    <source>
        <dbReference type="EMBL" id="PJA46827.1"/>
    </source>
</evidence>
<comment type="caution">
    <text evidence="9">The sequence shown here is derived from an EMBL/GenBank/DDBJ whole genome shotgun (WGS) entry which is preliminary data.</text>
</comment>
<dbReference type="EMBL" id="PFWT01000007">
    <property type="protein sequence ID" value="PJA46827.1"/>
    <property type="molecule type" value="Genomic_DNA"/>
</dbReference>
<keyword evidence="5 7" id="KW-0687">Ribonucleoprotein</keyword>
<dbReference type="FunFam" id="3.30.420.100:FF:000001">
    <property type="entry name" value="50S ribosomal protein L18"/>
    <property type="match status" value="1"/>
</dbReference>
<evidence type="ECO:0000256" key="6">
    <source>
        <dbReference type="ARBA" id="ARBA00035197"/>
    </source>
</evidence>
<dbReference type="GO" id="GO:0022625">
    <property type="term" value="C:cytosolic large ribosomal subunit"/>
    <property type="evidence" value="ECO:0007669"/>
    <property type="project" value="TreeGrafter"/>
</dbReference>
<feature type="compositionally biased region" description="Basic residues" evidence="8">
    <location>
        <begin position="9"/>
        <end position="21"/>
    </location>
</feature>
<dbReference type="Proteomes" id="UP000231263">
    <property type="component" value="Unassembled WGS sequence"/>
</dbReference>
<keyword evidence="2 7" id="KW-0699">rRNA-binding</keyword>
<dbReference type="GO" id="GO:0008097">
    <property type="term" value="F:5S rRNA binding"/>
    <property type="evidence" value="ECO:0007669"/>
    <property type="project" value="TreeGrafter"/>
</dbReference>
<dbReference type="HAMAP" id="MF_01337_B">
    <property type="entry name" value="Ribosomal_uL18_B"/>
    <property type="match status" value="1"/>
</dbReference>
<accession>A0A2M7XG26</accession>
<dbReference type="InterPro" id="IPR005484">
    <property type="entry name" value="Ribosomal_uL18_bac/plant/anim"/>
</dbReference>
<proteinExistence type="inferred from homology"/>
<comment type="function">
    <text evidence="7">This is one of the proteins that bind and probably mediate the attachment of the 5S RNA into the large ribosomal subunit, where it forms part of the central protuberance.</text>
</comment>
<dbReference type="NCBIfam" id="TIGR00060">
    <property type="entry name" value="L18_bact"/>
    <property type="match status" value="1"/>
</dbReference>
<dbReference type="AlphaFoldDB" id="A0A2M7XG26"/>
<organism evidence="9 10">
    <name type="scientific">Candidatus Uhrbacteria bacterium CG_4_9_14_3_um_filter_41_35</name>
    <dbReference type="NCBI Taxonomy" id="1975034"/>
    <lineage>
        <taxon>Bacteria</taxon>
        <taxon>Candidatus Uhriibacteriota</taxon>
    </lineage>
</organism>
<evidence type="ECO:0000256" key="7">
    <source>
        <dbReference type="HAMAP-Rule" id="MF_01337"/>
    </source>
</evidence>
<dbReference type="InterPro" id="IPR004389">
    <property type="entry name" value="Ribosomal_uL18_bac-type"/>
</dbReference>
<dbReference type="Pfam" id="PF00861">
    <property type="entry name" value="Ribosomal_L18p"/>
    <property type="match status" value="1"/>
</dbReference>
<reference evidence="10" key="1">
    <citation type="submission" date="2017-09" db="EMBL/GenBank/DDBJ databases">
        <title>Depth-based differentiation of microbial function through sediment-hosted aquifers and enrichment of novel symbionts in the deep terrestrial subsurface.</title>
        <authorList>
            <person name="Probst A.J."/>
            <person name="Ladd B."/>
            <person name="Jarett J.K."/>
            <person name="Geller-Mcgrath D.E."/>
            <person name="Sieber C.M.K."/>
            <person name="Emerson J.B."/>
            <person name="Anantharaman K."/>
            <person name="Thomas B.C."/>
            <person name="Malmstrom R."/>
            <person name="Stieglmeier M."/>
            <person name="Klingl A."/>
            <person name="Woyke T."/>
            <person name="Ryan C.M."/>
            <person name="Banfield J.F."/>
        </authorList>
    </citation>
    <scope>NUCLEOTIDE SEQUENCE [LARGE SCALE GENOMIC DNA]</scope>
</reference>
<gene>
    <name evidence="7" type="primary">rplR</name>
    <name evidence="9" type="ORF">CO173_01230</name>
</gene>
<dbReference type="InterPro" id="IPR057268">
    <property type="entry name" value="Ribosomal_L18"/>
</dbReference>
<evidence type="ECO:0000256" key="8">
    <source>
        <dbReference type="SAM" id="MobiDB-lite"/>
    </source>
</evidence>
<protein>
    <recommendedName>
        <fullName evidence="6 7">Large ribosomal subunit protein uL18</fullName>
    </recommendedName>
</protein>
<evidence type="ECO:0000256" key="2">
    <source>
        <dbReference type="ARBA" id="ARBA00022730"/>
    </source>
</evidence>
<dbReference type="GO" id="GO:0003735">
    <property type="term" value="F:structural constituent of ribosome"/>
    <property type="evidence" value="ECO:0007669"/>
    <property type="project" value="InterPro"/>
</dbReference>